<sequence length="245" mass="26688">MELSSKKKFKSCSLDVLISNPDSVQLRRVSPPLPFSIQRRFYFLMTTVASGFVSFSLALNLERQIDQDSSNLLLTLPVFSNHLSNSIDFQAKSRRSCPNIRTQSACLPVVSASLTQIEVDTTTTTTSLCSSIVSSKPISEALLNISLADLDPGTAKLAIRILGTALSAFGFLFILRIVISYSKRADATADLSGAIEAGNKETLRSAANELTDMALWQMLGWSEGDINEGIDTREMLAGAAIMYDY</sequence>
<keyword evidence="1" id="KW-0812">Transmembrane</keyword>
<keyword evidence="1" id="KW-0472">Membrane</keyword>
<organism evidence="2 3">
    <name type="scientific">Brassica napus</name>
    <name type="common">Rape</name>
    <dbReference type="NCBI Taxonomy" id="3708"/>
    <lineage>
        <taxon>Eukaryota</taxon>
        <taxon>Viridiplantae</taxon>
        <taxon>Streptophyta</taxon>
        <taxon>Embryophyta</taxon>
        <taxon>Tracheophyta</taxon>
        <taxon>Spermatophyta</taxon>
        <taxon>Magnoliopsida</taxon>
        <taxon>eudicotyledons</taxon>
        <taxon>Gunneridae</taxon>
        <taxon>Pentapetalae</taxon>
        <taxon>rosids</taxon>
        <taxon>malvids</taxon>
        <taxon>Brassicales</taxon>
        <taxon>Brassicaceae</taxon>
        <taxon>Brassiceae</taxon>
        <taxon>Brassica</taxon>
    </lineage>
</organism>
<accession>A0ABQ7ZV39</accession>
<proteinExistence type="predicted"/>
<reference evidence="2 3" key="1">
    <citation type="submission" date="2021-05" db="EMBL/GenBank/DDBJ databases">
        <title>Genome Assembly of Synthetic Allotetraploid Brassica napus Reveals Homoeologous Exchanges between Subgenomes.</title>
        <authorList>
            <person name="Davis J.T."/>
        </authorList>
    </citation>
    <scope>NUCLEOTIDE SEQUENCE [LARGE SCALE GENOMIC DNA]</scope>
    <source>
        <strain evidence="3">cv. Da-Ae</strain>
        <tissue evidence="2">Seedling</tissue>
    </source>
</reference>
<name>A0ABQ7ZV39_BRANA</name>
<gene>
    <name evidence="2" type="ORF">HID58_059861</name>
</gene>
<feature type="transmembrane region" description="Helical" evidence="1">
    <location>
        <begin position="157"/>
        <end position="179"/>
    </location>
</feature>
<dbReference type="EMBL" id="JAGKQM010000014">
    <property type="protein sequence ID" value="KAH0883765.1"/>
    <property type="molecule type" value="Genomic_DNA"/>
</dbReference>
<feature type="transmembrane region" description="Helical" evidence="1">
    <location>
        <begin position="41"/>
        <end position="61"/>
    </location>
</feature>
<comment type="caution">
    <text evidence="2">The sequence shown here is derived from an EMBL/GenBank/DDBJ whole genome shotgun (WGS) entry which is preliminary data.</text>
</comment>
<evidence type="ECO:0000256" key="1">
    <source>
        <dbReference type="SAM" id="Phobius"/>
    </source>
</evidence>
<evidence type="ECO:0000313" key="3">
    <source>
        <dbReference type="Proteomes" id="UP000824890"/>
    </source>
</evidence>
<evidence type="ECO:0000313" key="2">
    <source>
        <dbReference type="EMBL" id="KAH0883765.1"/>
    </source>
</evidence>
<keyword evidence="1" id="KW-1133">Transmembrane helix</keyword>
<dbReference type="Proteomes" id="UP000824890">
    <property type="component" value="Unassembled WGS sequence"/>
</dbReference>
<keyword evidence="3" id="KW-1185">Reference proteome</keyword>
<protein>
    <submittedName>
        <fullName evidence="2">Uncharacterized protein</fullName>
    </submittedName>
</protein>